<dbReference type="InterPro" id="IPR003593">
    <property type="entry name" value="AAA+_ATPase"/>
</dbReference>
<dbReference type="Gene3D" id="3.30.230.10">
    <property type="match status" value="1"/>
</dbReference>
<dbReference type="InterPro" id="IPR014721">
    <property type="entry name" value="Ribsml_uS5_D2-typ_fold_subgr"/>
</dbReference>
<dbReference type="GO" id="GO:0016787">
    <property type="term" value="F:hydrolase activity"/>
    <property type="evidence" value="ECO:0007669"/>
    <property type="project" value="UniProtKB-KW"/>
</dbReference>
<evidence type="ECO:0000313" key="12">
    <source>
        <dbReference type="EMBL" id="KAK1391095.1"/>
    </source>
</evidence>
<dbReference type="PANTHER" id="PTHR32472:SF10">
    <property type="entry name" value="DNA REPAIR PROTEIN RADA-LIKE PROTEIN"/>
    <property type="match status" value="1"/>
</dbReference>
<evidence type="ECO:0000259" key="11">
    <source>
        <dbReference type="PROSITE" id="PS50162"/>
    </source>
</evidence>
<protein>
    <submittedName>
        <fullName evidence="12">ATP-dependent peptidase</fullName>
    </submittedName>
</protein>
<keyword evidence="8" id="KW-0346">Stress response</keyword>
<keyword evidence="2" id="KW-0547">Nucleotide-binding</keyword>
<comment type="caution">
    <text evidence="12">The sequence shown here is derived from an EMBL/GenBank/DDBJ whole genome shotgun (WGS) entry which is preliminary data.</text>
</comment>
<dbReference type="Pfam" id="PF13481">
    <property type="entry name" value="AAA_25"/>
    <property type="match status" value="1"/>
</dbReference>
<dbReference type="GO" id="GO:0005524">
    <property type="term" value="F:ATP binding"/>
    <property type="evidence" value="ECO:0007669"/>
    <property type="project" value="UniProtKB-KW"/>
</dbReference>
<evidence type="ECO:0000256" key="9">
    <source>
        <dbReference type="ARBA" id="ARBA00023125"/>
    </source>
</evidence>
<evidence type="ECO:0000256" key="7">
    <source>
        <dbReference type="ARBA" id="ARBA00022840"/>
    </source>
</evidence>
<dbReference type="GO" id="GO:0140664">
    <property type="term" value="F:ATP-dependent DNA damage sensor activity"/>
    <property type="evidence" value="ECO:0007669"/>
    <property type="project" value="InterPro"/>
</dbReference>
<dbReference type="InterPro" id="IPR020588">
    <property type="entry name" value="RecA_ATP-bd"/>
</dbReference>
<reference evidence="12" key="2">
    <citation type="submission" date="2023-05" db="EMBL/GenBank/DDBJ databases">
        <authorList>
            <person name="Schelkunov M.I."/>
        </authorList>
    </citation>
    <scope>NUCLEOTIDE SEQUENCE</scope>
    <source>
        <strain evidence="12">Hsosn_3</strain>
        <tissue evidence="12">Leaf</tissue>
    </source>
</reference>
<sequence length="586" mass="63042">MQLDAVFRLIYASQKRLLNLTRRLSCQYLTNPNVVSNGSTTFRSFGDVSDGDSKKKEGKVKSIWVCESCGYSNAQWLGACRSCDSVGKMKRFVEAGGEKKTTSGFRVSEKVGGTSWLEQDFGDAGPVRLTDVNVGVDNKDWRIPLSGLFGDEVARVLGGGLVPGSLILVGGPPGIGKSTLLLQIATIIAKGHAMSKSAPVVYISGEETVEQIKNRADRMKLGTEELFLYTRHSTDVEDILEKALPISPRALIVDSIQAVHSKGVTGNPGDISQVKKCAKVLLGFAKKTNIPVFLIGHVNKSGNVSGPRLLEHLVDAVLYLEGEKQSSNRFLQPVKNRFGSTDELGVFEMSQSGLQAIQNPSGISLSEPQIDSKVFTGRAVAVIMDGSRSSVIVIQALCKEVDCISKYSVLINGCDKSRARMMIDVLMMQVGLKLQRHSIHLNVVRGLTLSETAGDLAVAAAICSSFLEFRIPPGVAFIAEIGLGGELHKVPHLEKRVITAAKLGFKLCVVPSSSVKFLLDSLSTLHSSAVKTQSDSQSALVKNPDGMKILGCQNLTENDVPSSGVGSFGNGLNQLLRQNSIFVYVF</sequence>
<evidence type="ECO:0000256" key="1">
    <source>
        <dbReference type="ARBA" id="ARBA00022723"/>
    </source>
</evidence>
<dbReference type="SUPFAM" id="SSF54211">
    <property type="entry name" value="Ribosomal protein S5 domain 2-like"/>
    <property type="match status" value="1"/>
</dbReference>
<organism evidence="12 13">
    <name type="scientific">Heracleum sosnowskyi</name>
    <dbReference type="NCBI Taxonomy" id="360622"/>
    <lineage>
        <taxon>Eukaryota</taxon>
        <taxon>Viridiplantae</taxon>
        <taxon>Streptophyta</taxon>
        <taxon>Embryophyta</taxon>
        <taxon>Tracheophyta</taxon>
        <taxon>Spermatophyta</taxon>
        <taxon>Magnoliopsida</taxon>
        <taxon>eudicotyledons</taxon>
        <taxon>Gunneridae</taxon>
        <taxon>Pentapetalae</taxon>
        <taxon>asterids</taxon>
        <taxon>campanulids</taxon>
        <taxon>Apiales</taxon>
        <taxon>Apiaceae</taxon>
        <taxon>Apioideae</taxon>
        <taxon>apioid superclade</taxon>
        <taxon>Tordylieae</taxon>
        <taxon>Tordyliinae</taxon>
        <taxon>Heracleum</taxon>
    </lineage>
</organism>
<keyword evidence="9" id="KW-0238">DNA-binding</keyword>
<dbReference type="GO" id="GO:0000725">
    <property type="term" value="P:recombinational repair"/>
    <property type="evidence" value="ECO:0007669"/>
    <property type="project" value="TreeGrafter"/>
</dbReference>
<dbReference type="Gene3D" id="3.40.50.300">
    <property type="entry name" value="P-loop containing nucleotide triphosphate hydrolases"/>
    <property type="match status" value="1"/>
</dbReference>
<keyword evidence="5" id="KW-0378">Hydrolase</keyword>
<dbReference type="InterPro" id="IPR027417">
    <property type="entry name" value="P-loop_NTPase"/>
</dbReference>
<evidence type="ECO:0000256" key="8">
    <source>
        <dbReference type="ARBA" id="ARBA00023016"/>
    </source>
</evidence>
<evidence type="ECO:0000256" key="6">
    <source>
        <dbReference type="ARBA" id="ARBA00022833"/>
    </source>
</evidence>
<proteinExistence type="predicted"/>
<accession>A0AAD8MVH2</accession>
<dbReference type="InterPro" id="IPR020568">
    <property type="entry name" value="Ribosomal_Su5_D2-typ_SF"/>
</dbReference>
<keyword evidence="4" id="KW-0863">Zinc-finger</keyword>
<dbReference type="PROSITE" id="PS50162">
    <property type="entry name" value="RECA_2"/>
    <property type="match status" value="1"/>
</dbReference>
<gene>
    <name evidence="12" type="ORF">POM88_019273</name>
</gene>
<dbReference type="InterPro" id="IPR004504">
    <property type="entry name" value="DNA_repair_RadA"/>
</dbReference>
<evidence type="ECO:0000256" key="10">
    <source>
        <dbReference type="ARBA" id="ARBA00023204"/>
    </source>
</evidence>
<keyword evidence="6" id="KW-0862">Zinc</keyword>
<evidence type="ECO:0000256" key="2">
    <source>
        <dbReference type="ARBA" id="ARBA00022741"/>
    </source>
</evidence>
<dbReference type="SUPFAM" id="SSF52540">
    <property type="entry name" value="P-loop containing nucleoside triphosphate hydrolases"/>
    <property type="match status" value="1"/>
</dbReference>
<dbReference type="GO" id="GO:0008270">
    <property type="term" value="F:zinc ion binding"/>
    <property type="evidence" value="ECO:0007669"/>
    <property type="project" value="UniProtKB-KW"/>
</dbReference>
<keyword evidence="1" id="KW-0479">Metal-binding</keyword>
<evidence type="ECO:0000313" key="13">
    <source>
        <dbReference type="Proteomes" id="UP001237642"/>
    </source>
</evidence>
<dbReference type="InterPro" id="IPR001876">
    <property type="entry name" value="Znf_RanBP2"/>
</dbReference>
<evidence type="ECO:0000256" key="5">
    <source>
        <dbReference type="ARBA" id="ARBA00022801"/>
    </source>
</evidence>
<dbReference type="EMBL" id="JAUIZM010000004">
    <property type="protein sequence ID" value="KAK1391095.1"/>
    <property type="molecule type" value="Genomic_DNA"/>
</dbReference>
<keyword evidence="3" id="KW-0227">DNA damage</keyword>
<evidence type="ECO:0000256" key="3">
    <source>
        <dbReference type="ARBA" id="ARBA00022763"/>
    </source>
</evidence>
<dbReference type="AlphaFoldDB" id="A0AAD8MVH2"/>
<dbReference type="SMART" id="SM00382">
    <property type="entry name" value="AAA"/>
    <property type="match status" value="1"/>
</dbReference>
<keyword evidence="10" id="KW-0234">DNA repair</keyword>
<evidence type="ECO:0000256" key="4">
    <source>
        <dbReference type="ARBA" id="ARBA00022771"/>
    </source>
</evidence>
<dbReference type="NCBIfam" id="TIGR00416">
    <property type="entry name" value="sms"/>
    <property type="match status" value="1"/>
</dbReference>
<reference evidence="12" key="1">
    <citation type="submission" date="2023-02" db="EMBL/GenBank/DDBJ databases">
        <title>Genome of toxic invasive species Heracleum sosnowskyi carries increased number of genes despite the absence of recent whole-genome duplications.</title>
        <authorList>
            <person name="Schelkunov M."/>
            <person name="Shtratnikova V."/>
            <person name="Makarenko M."/>
            <person name="Klepikova A."/>
            <person name="Omelchenko D."/>
            <person name="Novikova G."/>
            <person name="Obukhova E."/>
            <person name="Bogdanov V."/>
            <person name="Penin A."/>
            <person name="Logacheva M."/>
        </authorList>
    </citation>
    <scope>NUCLEOTIDE SEQUENCE</scope>
    <source>
        <strain evidence="12">Hsosn_3</strain>
        <tissue evidence="12">Leaf</tissue>
    </source>
</reference>
<dbReference type="PROSITE" id="PS01358">
    <property type="entry name" value="ZF_RANBP2_1"/>
    <property type="match status" value="1"/>
</dbReference>
<name>A0AAD8MVH2_9APIA</name>
<keyword evidence="7" id="KW-0067">ATP-binding</keyword>
<dbReference type="PRINTS" id="PR01874">
    <property type="entry name" value="DNAREPAIRADA"/>
</dbReference>
<keyword evidence="13" id="KW-1185">Reference proteome</keyword>
<feature type="domain" description="RecA family profile 1" evidence="11">
    <location>
        <begin position="142"/>
        <end position="298"/>
    </location>
</feature>
<dbReference type="GO" id="GO:0003684">
    <property type="term" value="F:damaged DNA binding"/>
    <property type="evidence" value="ECO:0007669"/>
    <property type="project" value="InterPro"/>
</dbReference>
<dbReference type="PANTHER" id="PTHR32472">
    <property type="entry name" value="DNA REPAIR PROTEIN RADA"/>
    <property type="match status" value="1"/>
</dbReference>
<dbReference type="Proteomes" id="UP001237642">
    <property type="component" value="Unassembled WGS sequence"/>
</dbReference>